<reference evidence="1 2" key="1">
    <citation type="submission" date="2015-06" db="EMBL/GenBank/DDBJ databases">
        <title>Improved classification and identification of acetic acid bacteria using matrix-assisted laser desorption/ionization time-of-flight mass spectrometry; Gluconobacter nephelii and Gluconobacter uchimurae are later heterotypic synonyms of Gluconobacter japonicus and Gluconobacter oxydans, respectively.</title>
        <authorList>
            <person name="Li L."/>
            <person name="Cleenwerck I."/>
            <person name="De Vuyst L."/>
            <person name="Vandamme P."/>
        </authorList>
    </citation>
    <scope>NUCLEOTIDE SEQUENCE [LARGE SCALE GENOMIC DNA]</scope>
    <source>
        <strain evidence="1 2">LMG 23690</strain>
    </source>
</reference>
<dbReference type="RefSeq" id="WP_061471443.1">
    <property type="nucleotide sequence ID" value="NZ_LHZU01000127.1"/>
</dbReference>
<accession>A0A149U2H0</accession>
<protein>
    <submittedName>
        <fullName evidence="1">Uncharacterized protein</fullName>
    </submittedName>
</protein>
<proteinExistence type="predicted"/>
<gene>
    <name evidence="1" type="ORF">AD948_08145</name>
</gene>
<sequence>MQRLYAAIEKGVVDATDPTLRERFDALKARRDETRRLCAMAEAPAMVVPVITDEMIGRFSHDLRAKLADGPVAMRKEYLRAIVDRIEVDDGEIRIFGRKDRLMNQLVSDRPKLNSKVPSFGREWRPEGNEIENWNLLISLE</sequence>
<evidence type="ECO:0000313" key="2">
    <source>
        <dbReference type="Proteomes" id="UP000075360"/>
    </source>
</evidence>
<evidence type="ECO:0000313" key="1">
    <source>
        <dbReference type="EMBL" id="KXV59557.1"/>
    </source>
</evidence>
<comment type="caution">
    <text evidence="1">The sequence shown here is derived from an EMBL/GenBank/DDBJ whole genome shotgun (WGS) entry which is preliminary data.</text>
</comment>
<organism evidence="1 2">
    <name type="scientific">Acetobacter senegalensis</name>
    <dbReference type="NCBI Taxonomy" id="446692"/>
    <lineage>
        <taxon>Bacteria</taxon>
        <taxon>Pseudomonadati</taxon>
        <taxon>Pseudomonadota</taxon>
        <taxon>Alphaproteobacteria</taxon>
        <taxon>Acetobacterales</taxon>
        <taxon>Acetobacteraceae</taxon>
        <taxon>Acetobacter</taxon>
    </lineage>
</organism>
<dbReference type="EMBL" id="LHZU01000127">
    <property type="protein sequence ID" value="KXV59557.1"/>
    <property type="molecule type" value="Genomic_DNA"/>
</dbReference>
<dbReference type="Proteomes" id="UP000075360">
    <property type="component" value="Unassembled WGS sequence"/>
</dbReference>
<name>A0A149U2H0_9PROT</name>
<dbReference type="OrthoDB" id="7224763at2"/>
<dbReference type="AlphaFoldDB" id="A0A149U2H0"/>
<dbReference type="PATRIC" id="fig|446692.4.peg.335"/>